<evidence type="ECO:0000313" key="2">
    <source>
        <dbReference type="Proteomes" id="UP000489600"/>
    </source>
</evidence>
<organism evidence="1 2">
    <name type="scientific">Arabis nemorensis</name>
    <dbReference type="NCBI Taxonomy" id="586526"/>
    <lineage>
        <taxon>Eukaryota</taxon>
        <taxon>Viridiplantae</taxon>
        <taxon>Streptophyta</taxon>
        <taxon>Embryophyta</taxon>
        <taxon>Tracheophyta</taxon>
        <taxon>Spermatophyta</taxon>
        <taxon>Magnoliopsida</taxon>
        <taxon>eudicotyledons</taxon>
        <taxon>Gunneridae</taxon>
        <taxon>Pentapetalae</taxon>
        <taxon>rosids</taxon>
        <taxon>malvids</taxon>
        <taxon>Brassicales</taxon>
        <taxon>Brassicaceae</taxon>
        <taxon>Arabideae</taxon>
        <taxon>Arabis</taxon>
    </lineage>
</organism>
<dbReference type="OrthoDB" id="1033413at2759"/>
<dbReference type="Proteomes" id="UP000489600">
    <property type="component" value="Unassembled WGS sequence"/>
</dbReference>
<accession>A0A565BTI5</accession>
<dbReference type="EMBL" id="CABITT030000005">
    <property type="protein sequence ID" value="VVB04691.1"/>
    <property type="molecule type" value="Genomic_DNA"/>
</dbReference>
<proteinExistence type="predicted"/>
<dbReference type="AlphaFoldDB" id="A0A565BTI5"/>
<comment type="caution">
    <text evidence="1">The sequence shown here is derived from an EMBL/GenBank/DDBJ whole genome shotgun (WGS) entry which is preliminary data.</text>
</comment>
<protein>
    <submittedName>
        <fullName evidence="1">Uncharacterized protein</fullName>
    </submittedName>
</protein>
<reference evidence="1" key="1">
    <citation type="submission" date="2019-07" db="EMBL/GenBank/DDBJ databases">
        <authorList>
            <person name="Dittberner H."/>
        </authorList>
    </citation>
    <scope>NUCLEOTIDE SEQUENCE [LARGE SCALE GENOMIC DNA]</scope>
</reference>
<name>A0A565BTI5_9BRAS</name>
<evidence type="ECO:0000313" key="1">
    <source>
        <dbReference type="EMBL" id="VVB04691.1"/>
    </source>
</evidence>
<gene>
    <name evidence="1" type="ORF">ANE_LOCUS15135</name>
</gene>
<sequence length="73" mass="8135">MEFQSPNNSGRTVPPKRGRIKIMIARDLFKSATSATSPPMRSRIKTMIARDLIRSAISIATQNNYDRDGKRGG</sequence>
<keyword evidence="2" id="KW-1185">Reference proteome</keyword>